<name>A0A8H6MGL4_9AGAR</name>
<protein>
    <submittedName>
        <fullName evidence="1">Uncharacterized protein</fullName>
    </submittedName>
</protein>
<dbReference type="AlphaFoldDB" id="A0A8H6MGL4"/>
<organism evidence="1 2">
    <name type="scientific">Ephemerocybe angulata</name>
    <dbReference type="NCBI Taxonomy" id="980116"/>
    <lineage>
        <taxon>Eukaryota</taxon>
        <taxon>Fungi</taxon>
        <taxon>Dikarya</taxon>
        <taxon>Basidiomycota</taxon>
        <taxon>Agaricomycotina</taxon>
        <taxon>Agaricomycetes</taxon>
        <taxon>Agaricomycetidae</taxon>
        <taxon>Agaricales</taxon>
        <taxon>Agaricineae</taxon>
        <taxon>Psathyrellaceae</taxon>
        <taxon>Ephemerocybe</taxon>
    </lineage>
</organism>
<evidence type="ECO:0000313" key="2">
    <source>
        <dbReference type="Proteomes" id="UP000521943"/>
    </source>
</evidence>
<dbReference type="EMBL" id="JACGCI010000003">
    <property type="protein sequence ID" value="KAF6764991.1"/>
    <property type="molecule type" value="Genomic_DNA"/>
</dbReference>
<dbReference type="Proteomes" id="UP000521943">
    <property type="component" value="Unassembled WGS sequence"/>
</dbReference>
<reference evidence="1 2" key="1">
    <citation type="submission" date="2020-07" db="EMBL/GenBank/DDBJ databases">
        <title>Comparative genomics of pyrophilous fungi reveals a link between fire events and developmental genes.</title>
        <authorList>
            <consortium name="DOE Joint Genome Institute"/>
            <person name="Steindorff A.S."/>
            <person name="Carver A."/>
            <person name="Calhoun S."/>
            <person name="Stillman K."/>
            <person name="Liu H."/>
            <person name="Lipzen A."/>
            <person name="Pangilinan J."/>
            <person name="Labutti K."/>
            <person name="Bruns T.D."/>
            <person name="Grigoriev I.V."/>
        </authorList>
    </citation>
    <scope>NUCLEOTIDE SEQUENCE [LARGE SCALE GENOMIC DNA]</scope>
    <source>
        <strain evidence="1 2">CBS 144469</strain>
    </source>
</reference>
<evidence type="ECO:0000313" key="1">
    <source>
        <dbReference type="EMBL" id="KAF6764991.1"/>
    </source>
</evidence>
<comment type="caution">
    <text evidence="1">The sequence shown here is derived from an EMBL/GenBank/DDBJ whole genome shotgun (WGS) entry which is preliminary data.</text>
</comment>
<keyword evidence="2" id="KW-1185">Reference proteome</keyword>
<proteinExistence type="predicted"/>
<accession>A0A8H6MGL4</accession>
<sequence length="128" mass="14799">MLDTIILFAIKVKAKHCMSLGGRRKALITLLLLAVRCPAAMRPTLTRLVRIIPRDALKVSERKILPRPTSQQVEHDKPTTMDILFQQQEQAGERWPSNIRLERAVRKKELAEVRPEFRVPIKKLLKET</sequence>
<dbReference type="OrthoDB" id="3237970at2759"/>
<gene>
    <name evidence="1" type="ORF">DFP72DRAFT_1120907</name>
</gene>